<dbReference type="EMBL" id="PUIQ01000062">
    <property type="protein sequence ID" value="PQP10864.1"/>
    <property type="molecule type" value="Genomic_DNA"/>
</dbReference>
<accession>A0A2S8I7V4</accession>
<dbReference type="Proteomes" id="UP000238206">
    <property type="component" value="Unassembled WGS sequence"/>
</dbReference>
<evidence type="ECO:0000313" key="1">
    <source>
        <dbReference type="EMBL" id="PQP10864.1"/>
    </source>
</evidence>
<organism evidence="1 2">
    <name type="scientific">Burkholderia cepacia</name>
    <name type="common">Pseudomonas cepacia</name>
    <dbReference type="NCBI Taxonomy" id="292"/>
    <lineage>
        <taxon>Bacteria</taxon>
        <taxon>Pseudomonadati</taxon>
        <taxon>Pseudomonadota</taxon>
        <taxon>Betaproteobacteria</taxon>
        <taxon>Burkholderiales</taxon>
        <taxon>Burkholderiaceae</taxon>
        <taxon>Burkholderia</taxon>
        <taxon>Burkholderia cepacia complex</taxon>
    </lineage>
</organism>
<dbReference type="AlphaFoldDB" id="A0A2S8I7V4"/>
<reference evidence="1 2" key="1">
    <citation type="submission" date="2018-02" db="EMBL/GenBank/DDBJ databases">
        <title>Draft genome sequencing of Burkholderia cepacia Y14-15.</title>
        <authorList>
            <person name="Zheng B.-X."/>
        </authorList>
    </citation>
    <scope>NUCLEOTIDE SEQUENCE [LARGE SCALE GENOMIC DNA]</scope>
    <source>
        <strain evidence="1 2">Y14-15</strain>
    </source>
</reference>
<gene>
    <name evidence="1" type="ORF">C5615_32730</name>
</gene>
<name>A0A2S8I7V4_BURCE</name>
<protein>
    <submittedName>
        <fullName evidence="1">Uncharacterized protein</fullName>
    </submittedName>
</protein>
<comment type="caution">
    <text evidence="1">The sequence shown here is derived from an EMBL/GenBank/DDBJ whole genome shotgun (WGS) entry which is preliminary data.</text>
</comment>
<evidence type="ECO:0000313" key="2">
    <source>
        <dbReference type="Proteomes" id="UP000238206"/>
    </source>
</evidence>
<proteinExistence type="predicted"/>
<sequence>MRIGASLAQAVEKLKGQWQESSSSEVARRLMELGIDADRRQREGRASLLEDPRAALVLFRDRYYRNEPLQHDEWAFIAQRVHDAYARPRRTFVTRAILVDVLQATRALFLTRTHHTGRAEYPSDVYHRSKLNLNEGESLVDGIARVADALPAWPAASYAEWLSRSIAGFFTGEEPDLPDAAIHTALAPYFESLLGLAVRSYWLETGEPISNGGDDAFARPMTVIKADGLSAQFMMTGPRMSAIVDFGDLCPMLLTLTSPPLIQDYFDLVAAGSALADDDASLPEYGAGPRRLGLPIKPYNKFILWDGDKNFHFDRPAMTRIAQLAEAVRADPEVAAHTKPARLAWGAI</sequence>